<dbReference type="InterPro" id="IPR010923">
    <property type="entry name" value="T(6)A37_SUA5"/>
</dbReference>
<reference evidence="17" key="1">
    <citation type="journal article" date="2014" name="Int. J. Syst. Evol. Microbiol.">
        <title>Complete genome sequence of Corynebacterium casei LMG S-19264T (=DSM 44701T), isolated from a smear-ripened cheese.</title>
        <authorList>
            <consortium name="US DOE Joint Genome Institute (JGI-PGF)"/>
            <person name="Walter F."/>
            <person name="Albersmeier A."/>
            <person name="Kalinowski J."/>
            <person name="Ruckert C."/>
        </authorList>
    </citation>
    <scope>NUCLEOTIDE SEQUENCE</scope>
    <source>
        <strain evidence="17">KCTC 42651</strain>
    </source>
</reference>
<feature type="binding site" evidence="14">
    <location>
        <position position="205"/>
    </location>
    <ligand>
        <name>ATP</name>
        <dbReference type="ChEBI" id="CHEBI:30616"/>
    </ligand>
</feature>
<feature type="binding site" evidence="14">
    <location>
        <position position="153"/>
    </location>
    <ligand>
        <name>ATP</name>
        <dbReference type="ChEBI" id="CHEBI:30616"/>
    </ligand>
</feature>
<feature type="binding site" evidence="14">
    <location>
        <position position="67"/>
    </location>
    <ligand>
        <name>ATP</name>
        <dbReference type="ChEBI" id="CHEBI:30616"/>
    </ligand>
</feature>
<name>A0A918XSV2_9PROT</name>
<protein>
    <recommendedName>
        <fullName evidence="4 13">Threonylcarbamoyl-AMP synthase</fullName>
        <shortName evidence="13">TC-AMP synthase</shortName>
        <ecNumber evidence="3 13">2.7.7.87</ecNumber>
    </recommendedName>
    <alternativeName>
        <fullName evidence="11 13">L-threonylcarbamoyladenylate synthase</fullName>
    </alternativeName>
</protein>
<evidence type="ECO:0000256" key="4">
    <source>
        <dbReference type="ARBA" id="ARBA00015492"/>
    </source>
</evidence>
<keyword evidence="5 13" id="KW-0963">Cytoplasm</keyword>
<dbReference type="FunFam" id="3.90.870.10:FF:000009">
    <property type="entry name" value="Threonylcarbamoyl-AMP synthase, putative"/>
    <property type="match status" value="1"/>
</dbReference>
<feature type="binding site" evidence="14">
    <location>
        <position position="76"/>
    </location>
    <ligand>
        <name>L-threonine</name>
        <dbReference type="ChEBI" id="CHEBI:57926"/>
    </ligand>
</feature>
<feature type="binding site" evidence="14">
    <location>
        <position position="191"/>
    </location>
    <ligand>
        <name>L-threonine</name>
        <dbReference type="ChEBI" id="CHEBI:57926"/>
    </ligand>
</feature>
<comment type="catalytic activity">
    <reaction evidence="12 13">
        <text>L-threonine + hydrogencarbonate + ATP = L-threonylcarbamoyladenylate + diphosphate + H2O</text>
        <dbReference type="Rhea" id="RHEA:36407"/>
        <dbReference type="ChEBI" id="CHEBI:15377"/>
        <dbReference type="ChEBI" id="CHEBI:17544"/>
        <dbReference type="ChEBI" id="CHEBI:30616"/>
        <dbReference type="ChEBI" id="CHEBI:33019"/>
        <dbReference type="ChEBI" id="CHEBI:57926"/>
        <dbReference type="ChEBI" id="CHEBI:73682"/>
        <dbReference type="EC" id="2.7.7.87"/>
    </reaction>
</comment>
<dbReference type="RefSeq" id="WP_189989823.1">
    <property type="nucleotide sequence ID" value="NZ_BMZS01000005.1"/>
</dbReference>
<dbReference type="InterPro" id="IPR017945">
    <property type="entry name" value="DHBP_synth_RibB-like_a/b_dom"/>
</dbReference>
<dbReference type="GO" id="GO:0008033">
    <property type="term" value="P:tRNA processing"/>
    <property type="evidence" value="ECO:0007669"/>
    <property type="project" value="UniProtKB-KW"/>
</dbReference>
<comment type="caution">
    <text evidence="17">The sequence shown here is derived from an EMBL/GenBank/DDBJ whole genome shotgun (WGS) entry which is preliminary data.</text>
</comment>
<evidence type="ECO:0000256" key="1">
    <source>
        <dbReference type="ARBA" id="ARBA00004496"/>
    </source>
</evidence>
<evidence type="ECO:0000256" key="11">
    <source>
        <dbReference type="ARBA" id="ARBA00029774"/>
    </source>
</evidence>
<dbReference type="Pfam" id="PF01300">
    <property type="entry name" value="Sua5_yciO_yrdC"/>
    <property type="match status" value="1"/>
</dbReference>
<dbReference type="GO" id="GO:0005737">
    <property type="term" value="C:cytoplasm"/>
    <property type="evidence" value="ECO:0007669"/>
    <property type="project" value="UniProtKB-SubCell"/>
</dbReference>
<evidence type="ECO:0000256" key="7">
    <source>
        <dbReference type="ARBA" id="ARBA00022694"/>
    </source>
</evidence>
<feature type="binding site" evidence="14">
    <location>
        <position position="131"/>
    </location>
    <ligand>
        <name>L-threonine</name>
        <dbReference type="ChEBI" id="CHEBI:57926"/>
    </ligand>
</feature>
<dbReference type="PROSITE" id="PS51163">
    <property type="entry name" value="YRDC"/>
    <property type="match status" value="1"/>
</dbReference>
<evidence type="ECO:0000259" key="16">
    <source>
        <dbReference type="PROSITE" id="PS51163"/>
    </source>
</evidence>
<dbReference type="GO" id="GO:0000049">
    <property type="term" value="F:tRNA binding"/>
    <property type="evidence" value="ECO:0007669"/>
    <property type="project" value="TreeGrafter"/>
</dbReference>
<dbReference type="GO" id="GO:0061710">
    <property type="term" value="F:L-threonylcarbamoyladenylate synthase"/>
    <property type="evidence" value="ECO:0007669"/>
    <property type="project" value="UniProtKB-EC"/>
</dbReference>
<dbReference type="GO" id="GO:0003725">
    <property type="term" value="F:double-stranded RNA binding"/>
    <property type="evidence" value="ECO:0007669"/>
    <property type="project" value="UniProtKB-UniRule"/>
</dbReference>
<feature type="compositionally biased region" description="Polar residues" evidence="15">
    <location>
        <begin position="1"/>
        <end position="11"/>
    </location>
</feature>
<keyword evidence="10 13" id="KW-0067">ATP-binding</keyword>
<evidence type="ECO:0000256" key="13">
    <source>
        <dbReference type="PIRNR" id="PIRNR004930"/>
    </source>
</evidence>
<dbReference type="InterPro" id="IPR006070">
    <property type="entry name" value="Sua5-like_dom"/>
</dbReference>
<reference evidence="17" key="2">
    <citation type="submission" date="2020-09" db="EMBL/GenBank/DDBJ databases">
        <authorList>
            <person name="Sun Q."/>
            <person name="Kim S."/>
        </authorList>
    </citation>
    <scope>NUCLEOTIDE SEQUENCE</scope>
    <source>
        <strain evidence="17">KCTC 42651</strain>
    </source>
</reference>
<keyword evidence="6 13" id="KW-0808">Transferase</keyword>
<sequence>MSDPTARNSAPNGAPIRPVDDPQARAEAARLLRAGALVAFPTETVYGLGADATDEEAVARIFAAKDRPRFNPLISHVPTAEAAFALGEPTPAAETLAAAHWPGPLTMVLRRRPGCPIAWLTSAGLETVALRVPESAAARALLAEAGRPIAAPSANRSGRVSPTTAAHVAEELGDRVALILDGGPCPVGLESTVVDLSGTRPRLLRPGAVTREQLEALLGPVELAAAGDAIAAPGMLASHYAPRAAVRLDATDRRPGEAFLDFGTTRADADFDLSPSGDLVAAAAHLFAALRRLDRPGVTAIAVAPIPAGGLGAAINDRLRRAAAPRG</sequence>
<evidence type="ECO:0000256" key="5">
    <source>
        <dbReference type="ARBA" id="ARBA00022490"/>
    </source>
</evidence>
<dbReference type="EMBL" id="BMZS01000005">
    <property type="protein sequence ID" value="GHD50704.1"/>
    <property type="molecule type" value="Genomic_DNA"/>
</dbReference>
<feature type="region of interest" description="Disordered" evidence="15">
    <location>
        <begin position="1"/>
        <end position="22"/>
    </location>
</feature>
<organism evidence="17 18">
    <name type="scientific">Thalassobaculum fulvum</name>
    <dbReference type="NCBI Taxonomy" id="1633335"/>
    <lineage>
        <taxon>Bacteria</taxon>
        <taxon>Pseudomonadati</taxon>
        <taxon>Pseudomonadota</taxon>
        <taxon>Alphaproteobacteria</taxon>
        <taxon>Rhodospirillales</taxon>
        <taxon>Thalassobaculaceae</taxon>
        <taxon>Thalassobaculum</taxon>
    </lineage>
</organism>
<dbReference type="NCBIfam" id="TIGR00057">
    <property type="entry name" value="L-threonylcarbamoyladenylate synthase"/>
    <property type="match status" value="1"/>
</dbReference>
<proteinExistence type="inferred from homology"/>
<dbReference type="GO" id="GO:0005524">
    <property type="term" value="F:ATP binding"/>
    <property type="evidence" value="ECO:0007669"/>
    <property type="project" value="UniProtKB-UniRule"/>
</dbReference>
<keyword evidence="8 13" id="KW-0548">Nucleotidyltransferase</keyword>
<feature type="binding site" evidence="14">
    <location>
        <position position="127"/>
    </location>
    <ligand>
        <name>ATP</name>
        <dbReference type="ChEBI" id="CHEBI:30616"/>
    </ligand>
</feature>
<dbReference type="Proteomes" id="UP000630353">
    <property type="component" value="Unassembled WGS sequence"/>
</dbReference>
<evidence type="ECO:0000313" key="17">
    <source>
        <dbReference type="EMBL" id="GHD50704.1"/>
    </source>
</evidence>
<feature type="domain" description="YrdC-like" evidence="16">
    <location>
        <begin position="22"/>
        <end position="209"/>
    </location>
</feature>
<dbReference type="Pfam" id="PF03481">
    <property type="entry name" value="Sua5_C"/>
    <property type="match status" value="1"/>
</dbReference>
<evidence type="ECO:0000256" key="2">
    <source>
        <dbReference type="ARBA" id="ARBA00007663"/>
    </source>
</evidence>
<dbReference type="InterPro" id="IPR050156">
    <property type="entry name" value="TC-AMP_synthase_SUA5"/>
</dbReference>
<keyword evidence="9 13" id="KW-0547">Nucleotide-binding</keyword>
<dbReference type="InterPro" id="IPR038385">
    <property type="entry name" value="Sua5/YwlC_C"/>
</dbReference>
<dbReference type="PANTHER" id="PTHR17490">
    <property type="entry name" value="SUA5"/>
    <property type="match status" value="1"/>
</dbReference>
<keyword evidence="18" id="KW-1185">Reference proteome</keyword>
<dbReference type="Gene3D" id="3.40.50.11030">
    <property type="entry name" value="Threonylcarbamoyl-AMP synthase, C-terminal domain"/>
    <property type="match status" value="1"/>
</dbReference>
<evidence type="ECO:0000313" key="18">
    <source>
        <dbReference type="Proteomes" id="UP000630353"/>
    </source>
</evidence>
<feature type="binding site" evidence="14">
    <location>
        <position position="44"/>
    </location>
    <ligand>
        <name>L-threonine</name>
        <dbReference type="ChEBI" id="CHEBI:57926"/>
    </ligand>
</feature>
<dbReference type="PANTHER" id="PTHR17490:SF16">
    <property type="entry name" value="THREONYLCARBAMOYL-AMP SYNTHASE"/>
    <property type="match status" value="1"/>
</dbReference>
<gene>
    <name evidence="17" type="ORF">GCM10017083_24280</name>
</gene>
<evidence type="ECO:0000256" key="9">
    <source>
        <dbReference type="ARBA" id="ARBA00022741"/>
    </source>
</evidence>
<evidence type="ECO:0000256" key="3">
    <source>
        <dbReference type="ARBA" id="ARBA00012584"/>
    </source>
</evidence>
<comment type="subcellular location">
    <subcellularLocation>
        <location evidence="1 13">Cytoplasm</location>
    </subcellularLocation>
</comment>
<evidence type="ECO:0000256" key="8">
    <source>
        <dbReference type="ARBA" id="ARBA00022695"/>
    </source>
</evidence>
<feature type="binding site" evidence="14">
    <location>
        <position position="71"/>
    </location>
    <ligand>
        <name>ATP</name>
        <dbReference type="ChEBI" id="CHEBI:30616"/>
    </ligand>
</feature>
<comment type="similarity">
    <text evidence="2 13">Belongs to the SUA5 family.</text>
</comment>
<comment type="function">
    <text evidence="13">Required for the formation of a threonylcarbamoyl group on adenosine at position 37 (t(6)A37) in tRNAs that read codons beginning with adenine.</text>
</comment>
<feature type="binding site" evidence="14">
    <location>
        <position position="161"/>
    </location>
    <ligand>
        <name>ATP</name>
        <dbReference type="ChEBI" id="CHEBI:30616"/>
    </ligand>
</feature>
<dbReference type="PIRSF" id="PIRSF004930">
    <property type="entry name" value="Tln_factor_SUA5"/>
    <property type="match status" value="1"/>
</dbReference>
<evidence type="ECO:0000256" key="12">
    <source>
        <dbReference type="ARBA" id="ARBA00048366"/>
    </source>
</evidence>
<evidence type="ECO:0000256" key="10">
    <source>
        <dbReference type="ARBA" id="ARBA00022840"/>
    </source>
</evidence>
<dbReference type="GO" id="GO:0006450">
    <property type="term" value="P:regulation of translational fidelity"/>
    <property type="evidence" value="ECO:0007669"/>
    <property type="project" value="TreeGrafter"/>
</dbReference>
<dbReference type="SUPFAM" id="SSF55821">
    <property type="entry name" value="YrdC/RibB"/>
    <property type="match status" value="1"/>
</dbReference>
<evidence type="ECO:0000256" key="15">
    <source>
        <dbReference type="SAM" id="MobiDB-lite"/>
    </source>
</evidence>
<evidence type="ECO:0000256" key="14">
    <source>
        <dbReference type="PIRSR" id="PIRSR004930-1"/>
    </source>
</evidence>
<dbReference type="AlphaFoldDB" id="A0A918XSV2"/>
<feature type="binding site" evidence="14">
    <location>
        <position position="151"/>
    </location>
    <ligand>
        <name>L-threonine</name>
        <dbReference type="ChEBI" id="CHEBI:57926"/>
    </ligand>
</feature>
<accession>A0A918XSV2</accession>
<feature type="binding site" evidence="14">
    <location>
        <position position="240"/>
    </location>
    <ligand>
        <name>ATP</name>
        <dbReference type="ChEBI" id="CHEBI:30616"/>
    </ligand>
</feature>
<keyword evidence="7 13" id="KW-0819">tRNA processing</keyword>
<evidence type="ECO:0000256" key="6">
    <source>
        <dbReference type="ARBA" id="ARBA00022679"/>
    </source>
</evidence>
<dbReference type="Gene3D" id="3.90.870.10">
    <property type="entry name" value="DHBP synthase"/>
    <property type="match status" value="1"/>
</dbReference>
<dbReference type="InterPro" id="IPR005145">
    <property type="entry name" value="Sua5_C"/>
</dbReference>
<dbReference type="EC" id="2.7.7.87" evidence="3 13"/>